<dbReference type="Pfam" id="PF13424">
    <property type="entry name" value="TPR_12"/>
    <property type="match status" value="1"/>
</dbReference>
<dbReference type="InterPro" id="IPR011990">
    <property type="entry name" value="TPR-like_helical_dom_sf"/>
</dbReference>
<accession>A0A6P5AAZ4</accession>
<dbReference type="InterPro" id="IPR019734">
    <property type="entry name" value="TPR_rpt"/>
</dbReference>
<evidence type="ECO:0000259" key="3">
    <source>
        <dbReference type="Pfam" id="PF03445"/>
    </source>
</evidence>
<dbReference type="PANTHER" id="PTHR19959:SF119">
    <property type="entry name" value="FUNGAL LIPASE-LIKE DOMAIN-CONTAINING PROTEIN"/>
    <property type="match status" value="1"/>
</dbReference>
<name>A0A6P5AAZ4_BRABE</name>
<proteinExistence type="predicted"/>
<reference evidence="5" key="1">
    <citation type="submission" date="2025-08" db="UniProtKB">
        <authorList>
            <consortium name="RefSeq"/>
        </authorList>
    </citation>
    <scope>IDENTIFICATION</scope>
    <source>
        <tissue evidence="5">Gonad</tissue>
    </source>
</reference>
<dbReference type="PROSITE" id="PS50005">
    <property type="entry name" value="TPR"/>
    <property type="match status" value="1"/>
</dbReference>
<dbReference type="Pfam" id="PF03445">
    <property type="entry name" value="DUF294"/>
    <property type="match status" value="1"/>
</dbReference>
<dbReference type="GO" id="GO:0008773">
    <property type="term" value="F:[protein-PII] uridylyltransferase activity"/>
    <property type="evidence" value="ECO:0007669"/>
    <property type="project" value="InterPro"/>
</dbReference>
<feature type="region of interest" description="Disordered" evidence="2">
    <location>
        <begin position="226"/>
        <end position="263"/>
    </location>
</feature>
<dbReference type="InterPro" id="IPR005105">
    <property type="entry name" value="GlnD_Uridyltrans_N"/>
</dbReference>
<dbReference type="Gene3D" id="1.25.40.10">
    <property type="entry name" value="Tetratricopeptide repeat domain"/>
    <property type="match status" value="4"/>
</dbReference>
<dbReference type="KEGG" id="bbel:109487239"/>
<dbReference type="GeneID" id="109487239"/>
<evidence type="ECO:0000256" key="2">
    <source>
        <dbReference type="SAM" id="MobiDB-lite"/>
    </source>
</evidence>
<dbReference type="Pfam" id="PF13181">
    <property type="entry name" value="TPR_8"/>
    <property type="match status" value="2"/>
</dbReference>
<dbReference type="RefSeq" id="XP_019646783.1">
    <property type="nucleotide sequence ID" value="XM_019791224.1"/>
</dbReference>
<feature type="domain" description="Protein-PII uridylyltransferase N-terminal" evidence="3">
    <location>
        <begin position="662"/>
        <end position="751"/>
    </location>
</feature>
<dbReference type="OrthoDB" id="5986190at2759"/>
<feature type="compositionally biased region" description="Polar residues" evidence="2">
    <location>
        <begin position="254"/>
        <end position="263"/>
    </location>
</feature>
<keyword evidence="4" id="KW-1185">Reference proteome</keyword>
<evidence type="ECO:0000256" key="1">
    <source>
        <dbReference type="PROSITE-ProRule" id="PRU00339"/>
    </source>
</evidence>
<dbReference type="PANTHER" id="PTHR19959">
    <property type="entry name" value="KINESIN LIGHT CHAIN"/>
    <property type="match status" value="1"/>
</dbReference>
<protein>
    <submittedName>
        <fullName evidence="5">Uncharacterized protein LOC109487239</fullName>
    </submittedName>
</protein>
<dbReference type="SMART" id="SM00028">
    <property type="entry name" value="TPR"/>
    <property type="match status" value="6"/>
</dbReference>
<sequence>MLRVCEKLRHADEKGRRYGLARAETGYLRALVDAMADTDRMAEVELLKTLGDVNVEKGRLGKDVGKFNTALALYIAAMVRCYHEEQADGIEHRYHYTERLLQGLSSPGKEQPTEDKEATTPAKVAAKFQVLDKRRATGGKTDSLLVGYAQMMVEAIVNDNSMLETEAIKSLGDVYLKRGTETGDTRNLTRATALYNRALSRCHNVYGTVVIVHRLLHTAKIRQDITTTRRKRATHTQRQDVRGRRGHFSPISAAPSSDGTTSQVDDISYRRYIQTADRDLGNGDLDAAEQNLAAALKLVHDRSKPNKAKEADCLCRLGDIYVERGKRTREVRKFTQAAALYNASIARTDGDKQNMVTKLQETERQFLINTCNLDCEPCPYSSALDHKKELDNSRARTKSQLETVHQEHNPYQYDEDDSVVKEVEVKRAEAIKNLFKSITAGRREFIQVLTDECIAKLGRPPCKYAFIGLGSQATELVTPYSDLEFAILIEEGKDDDDTQSSYRRYILTADRDLGNGDLDAAEQNLAAALKLVHDRSKPNKAKEADCLCRLGDVYVERGKRTGEGRKFTQAAALYNASIARTDGDKQNMIKKLQETERQFLRNTCNLDCEPCPYSSALDHRKELDNSRACAKSQLETIHQEHNPYQYDEDDPVVREVETKRAEAIKNLFKSITAGRREFIQVLTDECIAKLGPPPCKYAFTGLGSQATELVTPYSDLEFAILIEEGKDDDDDTQRYFLNLTHYLHLKVINLGETILPAMAIPSLNDFLSEDSEKDWFFDSVTPRGFAFDGFMPWASKTPFGRDETKSKPPVSLIQTPAKLAEYQHLHIALAEGYHLSDILRRVTYLTGDEFLVDEYTDKVNKSVDRSPVLTRLSAILMLKDNIQQIVNAEPTDQLLDVKKDIYRFPSVAVDVLSICCGITIPSVWGMIEELHKTQRISDEDAHHLTVLISISAELRLRTYIANGGQKDRLSPLTEMKVQLDKHDIDDTFVESVFYIPDSKMLFRYYYTAIPLKRCIVDAVKEENPTTTIFPTRIFDISSLAKGKITLQLLQFDASSRHLEAALKDSGGDEEKQFEILNELGSASYWRGGYKTAKTFRYHEQSLNMKKAIYGETTPHPDIAGSLNNIGACWSDLGDKRKAISYYEQSLKMRKAIYGETTPHPDIASSLNNIGACWNDLGDQTKAISYHEQSLKMRKAIYGETTPHPDIASSLNNIGNCWSDLGGQGKAISYHEKSLEMMKAIYGENRVHPDIAYSLCNIGNCWGKLGDYSKAMRYYELSLDMMKVIYRDNPEHPHIAAVLDNIRLCKKATSD</sequence>
<gene>
    <name evidence="5" type="primary">LOC109487239</name>
</gene>
<organism evidence="4 5">
    <name type="scientific">Branchiostoma belcheri</name>
    <name type="common">Amphioxus</name>
    <dbReference type="NCBI Taxonomy" id="7741"/>
    <lineage>
        <taxon>Eukaryota</taxon>
        <taxon>Metazoa</taxon>
        <taxon>Chordata</taxon>
        <taxon>Cephalochordata</taxon>
        <taxon>Leptocardii</taxon>
        <taxon>Amphioxiformes</taxon>
        <taxon>Branchiostomatidae</taxon>
        <taxon>Branchiostoma</taxon>
    </lineage>
</organism>
<feature type="repeat" description="TPR" evidence="1">
    <location>
        <begin position="1119"/>
        <end position="1152"/>
    </location>
</feature>
<dbReference type="SUPFAM" id="SSF48452">
    <property type="entry name" value="TPR-like"/>
    <property type="match status" value="2"/>
</dbReference>
<dbReference type="Proteomes" id="UP000515135">
    <property type="component" value="Unplaced"/>
</dbReference>
<evidence type="ECO:0000313" key="5">
    <source>
        <dbReference type="RefSeq" id="XP_019646783.1"/>
    </source>
</evidence>
<evidence type="ECO:0000313" key="4">
    <source>
        <dbReference type="Proteomes" id="UP000515135"/>
    </source>
</evidence>
<keyword evidence="1" id="KW-0802">TPR repeat</keyword>